<name>A0ABQ6WSN4_9EURO</name>
<dbReference type="PANTHER" id="PTHR37534:SF7">
    <property type="entry name" value="TRANSCRIPTIONAL ACTIVATOR PROTEIN UGA3"/>
    <property type="match status" value="1"/>
</dbReference>
<protein>
    <submittedName>
        <fullName evidence="3">Fungal-specific transcription factor domain-containing protein</fullName>
    </submittedName>
</protein>
<reference evidence="3 4" key="1">
    <citation type="submission" date="2019-04" db="EMBL/GenBank/DDBJ databases">
        <authorList>
            <consortium name="DOE Joint Genome Institute"/>
            <person name="Mondo S."/>
            <person name="Kjaerbolling I."/>
            <person name="Vesth T."/>
            <person name="Frisvad J.C."/>
            <person name="Nybo J.L."/>
            <person name="Theobald S."/>
            <person name="Kildgaard S."/>
            <person name="Isbrandt T."/>
            <person name="Kuo A."/>
            <person name="Sato A."/>
            <person name="Lyhne E.K."/>
            <person name="Kogle M.E."/>
            <person name="Wiebenga A."/>
            <person name="Kun R.S."/>
            <person name="Lubbers R.J."/>
            <person name="Makela M.R."/>
            <person name="Barry K."/>
            <person name="Chovatia M."/>
            <person name="Clum A."/>
            <person name="Daum C."/>
            <person name="Haridas S."/>
            <person name="He G."/>
            <person name="LaButti K."/>
            <person name="Lipzen A."/>
            <person name="Riley R."/>
            <person name="Salamov A."/>
            <person name="Simmons B.A."/>
            <person name="Magnuson J.K."/>
            <person name="Henrissat B."/>
            <person name="Mortensen U.H."/>
            <person name="Larsen T.O."/>
            <person name="Devries R.P."/>
            <person name="Grigoriev I.V."/>
            <person name="Machida M."/>
            <person name="Baker S.E."/>
            <person name="Andersen M.R."/>
            <person name="Cantor M.N."/>
            <person name="Hua S.X."/>
        </authorList>
    </citation>
    <scope>NUCLEOTIDE SEQUENCE [LARGE SCALE GENOMIC DNA]</scope>
    <source>
        <strain evidence="3 4">CBS 117616</strain>
    </source>
</reference>
<evidence type="ECO:0000313" key="4">
    <source>
        <dbReference type="Proteomes" id="UP000325395"/>
    </source>
</evidence>
<comment type="subcellular location">
    <subcellularLocation>
        <location evidence="1">Nucleus</location>
    </subcellularLocation>
</comment>
<dbReference type="EMBL" id="ML735711">
    <property type="protein sequence ID" value="KAE8420124.1"/>
    <property type="molecule type" value="Genomic_DNA"/>
</dbReference>
<gene>
    <name evidence="3" type="ORF">BDV36DRAFT_281691</name>
</gene>
<accession>A0ABQ6WSN4</accession>
<organism evidence="3 4">
    <name type="scientific">Aspergillus pseudocaelatus</name>
    <dbReference type="NCBI Taxonomy" id="1825620"/>
    <lineage>
        <taxon>Eukaryota</taxon>
        <taxon>Fungi</taxon>
        <taxon>Dikarya</taxon>
        <taxon>Ascomycota</taxon>
        <taxon>Pezizomycotina</taxon>
        <taxon>Eurotiomycetes</taxon>
        <taxon>Eurotiomycetidae</taxon>
        <taxon>Eurotiales</taxon>
        <taxon>Aspergillaceae</taxon>
        <taxon>Aspergillus</taxon>
        <taxon>Aspergillus subgen. Circumdati</taxon>
    </lineage>
</organism>
<sequence length="438" mass="49619">MPLSDTISAERTMPRRVIKKRGTTRERTGCLTSRQRCDLGYPVCKDCVRLNYIYKWEDPRPIAYDDESKAPILSLFLPMAMHSTPLLTRLIAWSSSHLSLRDHSFDQVAMQNRCTALRDLRVTLESDPSNVEANLAMTLVLCSIESIMADNGDAWYLHLVGAAGVISSQLAVEDGSNVSSVDRILQKFEDAHAGRWLLRNFAYRDIMMAVARDRAPLLESHQFLRLDETQMPDSHFGLASEILEILFHTATLNQEVKASNEPASLDCDNDDGIASVNTVGSAQGPEFLERLLSLETRLKDWTCPPSPDPSLRQLAESYRSSALIYLYRVMRRAFPMQRDELSSKATTQVASVVDSISQIPTRSLPECTLLFPLFLAGGEATAESHMESIRHRMLDIIESRGFRNKRWRLRIARRTTMESVRVDWLDIVRKNDIELSLT</sequence>
<keyword evidence="2" id="KW-0539">Nucleus</keyword>
<dbReference type="Proteomes" id="UP000325395">
    <property type="component" value="Unassembled WGS sequence"/>
</dbReference>
<dbReference type="PANTHER" id="PTHR37534">
    <property type="entry name" value="TRANSCRIPTIONAL ACTIVATOR PROTEIN UGA3"/>
    <property type="match status" value="1"/>
</dbReference>
<dbReference type="InterPro" id="IPR021858">
    <property type="entry name" value="Fun_TF"/>
</dbReference>
<evidence type="ECO:0000256" key="1">
    <source>
        <dbReference type="ARBA" id="ARBA00004123"/>
    </source>
</evidence>
<evidence type="ECO:0000313" key="3">
    <source>
        <dbReference type="EMBL" id="KAE8420124.1"/>
    </source>
</evidence>
<evidence type="ECO:0000256" key="2">
    <source>
        <dbReference type="ARBA" id="ARBA00023242"/>
    </source>
</evidence>
<dbReference type="Pfam" id="PF11951">
    <property type="entry name" value="Fungal_trans_2"/>
    <property type="match status" value="1"/>
</dbReference>
<keyword evidence="4" id="KW-1185">Reference proteome</keyword>
<proteinExistence type="predicted"/>